<evidence type="ECO:0000256" key="8">
    <source>
        <dbReference type="ARBA" id="ARBA00022786"/>
    </source>
</evidence>
<evidence type="ECO:0000256" key="2">
    <source>
        <dbReference type="ARBA" id="ARBA00004141"/>
    </source>
</evidence>
<feature type="region of interest" description="Disordered" evidence="13">
    <location>
        <begin position="139"/>
        <end position="160"/>
    </location>
</feature>
<protein>
    <recommendedName>
        <fullName evidence="3">RING-type E3 ubiquitin transferase</fullName>
        <ecNumber evidence="3">2.3.2.27</ecNumber>
    </recommendedName>
</protein>
<evidence type="ECO:0000313" key="17">
    <source>
        <dbReference type="Proteomes" id="UP001300502"/>
    </source>
</evidence>
<keyword evidence="10 14" id="KW-1133">Transmembrane helix</keyword>
<evidence type="ECO:0000259" key="15">
    <source>
        <dbReference type="PROSITE" id="PS50089"/>
    </source>
</evidence>
<dbReference type="Gene3D" id="3.30.40.10">
    <property type="entry name" value="Zinc/RING finger domain, C3HC4 (zinc finger)"/>
    <property type="match status" value="1"/>
</dbReference>
<dbReference type="GO" id="GO:0016020">
    <property type="term" value="C:membrane"/>
    <property type="evidence" value="ECO:0007669"/>
    <property type="project" value="UniProtKB-SubCell"/>
</dbReference>
<dbReference type="Proteomes" id="UP001300502">
    <property type="component" value="Unassembled WGS sequence"/>
</dbReference>
<dbReference type="Pfam" id="PF13639">
    <property type="entry name" value="zf-RING_2"/>
    <property type="match status" value="1"/>
</dbReference>
<keyword evidence="9" id="KW-0862">Zinc</keyword>
<evidence type="ECO:0000256" key="12">
    <source>
        <dbReference type="PROSITE-ProRule" id="PRU00175"/>
    </source>
</evidence>
<keyword evidence="5 14" id="KW-0812">Transmembrane</keyword>
<dbReference type="PANTHER" id="PTHR45977">
    <property type="entry name" value="TARGET OF ERK KINASE MPK-1"/>
    <property type="match status" value="1"/>
</dbReference>
<sequence length="288" mass="33051">MIPGVLLFAILLCVLVPIGCGLITLVFILQHKRLQRIRQRRRLFRRVSSLYEQQRKKVLADVLLSDLCPLYVYEGFIVDGATVERNEPVHIAGTSNQSVQSPSLIWQNRELVASKDGDSNSLLRKSKFSESAIEAGESEVPMQHNHVVSSGDNSSFPSRSSCGNSEDEQVECVGADECCICLDNMRVGEYMRKLPCGHFFHATCVERWLLHAHRCPLCNKDLVSCFNRSVPIEDENWLNTVAQNERQRRPGWNRPFSHIRYLFQEYPFEWRRLQLLLESNSNISDENV</sequence>
<dbReference type="InterPro" id="IPR001841">
    <property type="entry name" value="Znf_RING"/>
</dbReference>
<keyword evidence="6" id="KW-0479">Metal-binding</keyword>
<evidence type="ECO:0000256" key="5">
    <source>
        <dbReference type="ARBA" id="ARBA00022692"/>
    </source>
</evidence>
<evidence type="ECO:0000256" key="7">
    <source>
        <dbReference type="ARBA" id="ARBA00022771"/>
    </source>
</evidence>
<evidence type="ECO:0000256" key="11">
    <source>
        <dbReference type="ARBA" id="ARBA00023136"/>
    </source>
</evidence>
<feature type="transmembrane region" description="Helical" evidence="14">
    <location>
        <begin position="6"/>
        <end position="29"/>
    </location>
</feature>
<dbReference type="AlphaFoldDB" id="A0AAV9I3Y3"/>
<accession>A0AAV9I3Y3</accession>
<dbReference type="GO" id="GO:0016567">
    <property type="term" value="P:protein ubiquitination"/>
    <property type="evidence" value="ECO:0007669"/>
    <property type="project" value="TreeGrafter"/>
</dbReference>
<feature type="domain" description="RING-type" evidence="15">
    <location>
        <begin position="178"/>
        <end position="219"/>
    </location>
</feature>
<keyword evidence="4" id="KW-0808">Transferase</keyword>
<dbReference type="GO" id="GO:0061630">
    <property type="term" value="F:ubiquitin protein ligase activity"/>
    <property type="evidence" value="ECO:0007669"/>
    <property type="project" value="UniProtKB-EC"/>
</dbReference>
<comment type="subcellular location">
    <subcellularLocation>
        <location evidence="2">Membrane</location>
        <topology evidence="2">Multi-pass membrane protein</topology>
    </subcellularLocation>
</comment>
<dbReference type="EC" id="2.3.2.27" evidence="3"/>
<organism evidence="16 17">
    <name type="scientific">Galdieria yellowstonensis</name>
    <dbReference type="NCBI Taxonomy" id="3028027"/>
    <lineage>
        <taxon>Eukaryota</taxon>
        <taxon>Rhodophyta</taxon>
        <taxon>Bangiophyceae</taxon>
        <taxon>Galdieriales</taxon>
        <taxon>Galdieriaceae</taxon>
        <taxon>Galdieria</taxon>
    </lineage>
</organism>
<dbReference type="PANTHER" id="PTHR45977:SF4">
    <property type="entry name" value="RING-TYPE DOMAIN-CONTAINING PROTEIN"/>
    <property type="match status" value="1"/>
</dbReference>
<keyword evidence="8" id="KW-0833">Ubl conjugation pathway</keyword>
<evidence type="ECO:0000256" key="14">
    <source>
        <dbReference type="SAM" id="Phobius"/>
    </source>
</evidence>
<keyword evidence="17" id="KW-1185">Reference proteome</keyword>
<proteinExistence type="predicted"/>
<dbReference type="PROSITE" id="PS50089">
    <property type="entry name" value="ZF_RING_2"/>
    <property type="match status" value="1"/>
</dbReference>
<evidence type="ECO:0000313" key="16">
    <source>
        <dbReference type="EMBL" id="KAK4522887.1"/>
    </source>
</evidence>
<dbReference type="EMBL" id="JANCYU010000009">
    <property type="protein sequence ID" value="KAK4522887.1"/>
    <property type="molecule type" value="Genomic_DNA"/>
</dbReference>
<evidence type="ECO:0000256" key="13">
    <source>
        <dbReference type="SAM" id="MobiDB-lite"/>
    </source>
</evidence>
<evidence type="ECO:0000256" key="6">
    <source>
        <dbReference type="ARBA" id="ARBA00022723"/>
    </source>
</evidence>
<name>A0AAV9I3Y3_9RHOD</name>
<keyword evidence="7 12" id="KW-0863">Zinc-finger</keyword>
<dbReference type="GO" id="GO:0008270">
    <property type="term" value="F:zinc ion binding"/>
    <property type="evidence" value="ECO:0007669"/>
    <property type="project" value="UniProtKB-KW"/>
</dbReference>
<keyword evidence="11 14" id="KW-0472">Membrane</keyword>
<comment type="catalytic activity">
    <reaction evidence="1">
        <text>S-ubiquitinyl-[E2 ubiquitin-conjugating enzyme]-L-cysteine + [acceptor protein]-L-lysine = [E2 ubiquitin-conjugating enzyme]-L-cysteine + N(6)-ubiquitinyl-[acceptor protein]-L-lysine.</text>
        <dbReference type="EC" id="2.3.2.27"/>
    </reaction>
</comment>
<evidence type="ECO:0000256" key="9">
    <source>
        <dbReference type="ARBA" id="ARBA00022833"/>
    </source>
</evidence>
<comment type="caution">
    <text evidence="16">The sequence shown here is derived from an EMBL/GenBank/DDBJ whole genome shotgun (WGS) entry which is preliminary data.</text>
</comment>
<feature type="compositionally biased region" description="Polar residues" evidence="13">
    <location>
        <begin position="146"/>
        <end position="160"/>
    </location>
</feature>
<gene>
    <name evidence="16" type="ORF">GAYE_PCTG32G0777</name>
</gene>
<dbReference type="InterPro" id="IPR013083">
    <property type="entry name" value="Znf_RING/FYVE/PHD"/>
</dbReference>
<evidence type="ECO:0000256" key="3">
    <source>
        <dbReference type="ARBA" id="ARBA00012483"/>
    </source>
</evidence>
<dbReference type="SUPFAM" id="SSF57850">
    <property type="entry name" value="RING/U-box"/>
    <property type="match status" value="1"/>
</dbReference>
<evidence type="ECO:0000256" key="10">
    <source>
        <dbReference type="ARBA" id="ARBA00022989"/>
    </source>
</evidence>
<evidence type="ECO:0000256" key="4">
    <source>
        <dbReference type="ARBA" id="ARBA00022679"/>
    </source>
</evidence>
<dbReference type="SMART" id="SM00184">
    <property type="entry name" value="RING"/>
    <property type="match status" value="1"/>
</dbReference>
<dbReference type="GO" id="GO:0006511">
    <property type="term" value="P:ubiquitin-dependent protein catabolic process"/>
    <property type="evidence" value="ECO:0007669"/>
    <property type="project" value="TreeGrafter"/>
</dbReference>
<evidence type="ECO:0000256" key="1">
    <source>
        <dbReference type="ARBA" id="ARBA00000900"/>
    </source>
</evidence>
<reference evidence="16 17" key="1">
    <citation type="submission" date="2022-07" db="EMBL/GenBank/DDBJ databases">
        <title>Genome-wide signatures of adaptation to extreme environments.</title>
        <authorList>
            <person name="Cho C.H."/>
            <person name="Yoon H.S."/>
        </authorList>
    </citation>
    <scope>NUCLEOTIDE SEQUENCE [LARGE SCALE GENOMIC DNA]</scope>
    <source>
        <strain evidence="16 17">108.79 E11</strain>
    </source>
</reference>